<accession>A0A3M2KU38</accession>
<organism evidence="2 3">
    <name type="scientific">Nocardia stercoris</name>
    <dbReference type="NCBI Taxonomy" id="2483361"/>
    <lineage>
        <taxon>Bacteria</taxon>
        <taxon>Bacillati</taxon>
        <taxon>Actinomycetota</taxon>
        <taxon>Actinomycetes</taxon>
        <taxon>Mycobacteriales</taxon>
        <taxon>Nocardiaceae</taxon>
        <taxon>Nocardia</taxon>
    </lineage>
</organism>
<dbReference type="Proteomes" id="UP000279275">
    <property type="component" value="Unassembled WGS sequence"/>
</dbReference>
<dbReference type="OrthoDB" id="9808719at2"/>
<name>A0A3M2KU38_9NOCA</name>
<comment type="caution">
    <text evidence="2">The sequence shown here is derived from an EMBL/GenBank/DDBJ whole genome shotgun (WGS) entry which is preliminary data.</text>
</comment>
<dbReference type="InterPro" id="IPR037401">
    <property type="entry name" value="SnoaL-like"/>
</dbReference>
<gene>
    <name evidence="2" type="ORF">EBN03_27480</name>
</gene>
<dbReference type="InterPro" id="IPR032710">
    <property type="entry name" value="NTF2-like_dom_sf"/>
</dbReference>
<evidence type="ECO:0000259" key="1">
    <source>
        <dbReference type="Pfam" id="PF12680"/>
    </source>
</evidence>
<proteinExistence type="predicted"/>
<reference evidence="2 3" key="1">
    <citation type="submission" date="2018-10" db="EMBL/GenBank/DDBJ databases">
        <title>Isolation from cow dung.</title>
        <authorList>
            <person name="Ling L."/>
        </authorList>
    </citation>
    <scope>NUCLEOTIDE SEQUENCE [LARGE SCALE GENOMIC DNA]</scope>
    <source>
        <strain evidence="2 3">NEAU-LL90</strain>
    </source>
</reference>
<sequence>MSDRTELVQRYLAAWNATVPAERDALIAETFTENAGYTDPMGSVRGHAALAATIAAVQEQFAGLEFTLGGPVDAHHELVRFTWHLGRPGGAPLVVGFDVAEVAEDGRIAAVHGFLDQVPAA</sequence>
<dbReference type="AlphaFoldDB" id="A0A3M2KU38"/>
<evidence type="ECO:0000313" key="3">
    <source>
        <dbReference type="Proteomes" id="UP000279275"/>
    </source>
</evidence>
<dbReference type="EMBL" id="RFFH01000016">
    <property type="protein sequence ID" value="RMI29162.1"/>
    <property type="molecule type" value="Genomic_DNA"/>
</dbReference>
<dbReference type="Pfam" id="PF12680">
    <property type="entry name" value="SnoaL_2"/>
    <property type="match status" value="1"/>
</dbReference>
<evidence type="ECO:0000313" key="2">
    <source>
        <dbReference type="EMBL" id="RMI29162.1"/>
    </source>
</evidence>
<keyword evidence="3" id="KW-1185">Reference proteome</keyword>
<protein>
    <submittedName>
        <fullName evidence="2">Nuclear transport factor 2 family protein</fullName>
    </submittedName>
</protein>
<feature type="domain" description="SnoaL-like" evidence="1">
    <location>
        <begin position="8"/>
        <end position="110"/>
    </location>
</feature>
<dbReference type="RefSeq" id="WP_122191030.1">
    <property type="nucleotide sequence ID" value="NZ_RFFH01000016.1"/>
</dbReference>
<dbReference type="Gene3D" id="3.10.450.50">
    <property type="match status" value="1"/>
</dbReference>
<dbReference type="SUPFAM" id="SSF54427">
    <property type="entry name" value="NTF2-like"/>
    <property type="match status" value="1"/>
</dbReference>